<name>A0A2K9PTD1_9FLAO</name>
<evidence type="ECO:0000313" key="2">
    <source>
        <dbReference type="Proteomes" id="UP000235826"/>
    </source>
</evidence>
<reference evidence="1 2" key="1">
    <citation type="submission" date="2018-01" db="EMBL/GenBank/DDBJ databases">
        <title>Complete genome sequence of Flavivirga eckloniae ECD14 isolated from seaweed Ecklonia cava.</title>
        <authorList>
            <person name="Lee J.H."/>
            <person name="Baik K.S."/>
            <person name="Seong C.N."/>
        </authorList>
    </citation>
    <scope>NUCLEOTIDE SEQUENCE [LARGE SCALE GENOMIC DNA]</scope>
    <source>
        <strain evidence="1 2">ECD14</strain>
    </source>
</reference>
<organism evidence="1 2">
    <name type="scientific">Flavivirga eckloniae</name>
    <dbReference type="NCBI Taxonomy" id="1803846"/>
    <lineage>
        <taxon>Bacteria</taxon>
        <taxon>Pseudomonadati</taxon>
        <taxon>Bacteroidota</taxon>
        <taxon>Flavobacteriia</taxon>
        <taxon>Flavobacteriales</taxon>
        <taxon>Flavobacteriaceae</taxon>
        <taxon>Flavivirga</taxon>
    </lineage>
</organism>
<dbReference type="AlphaFoldDB" id="A0A2K9PTD1"/>
<dbReference type="EMBL" id="CP025791">
    <property type="protein sequence ID" value="AUP80326.1"/>
    <property type="molecule type" value="Genomic_DNA"/>
</dbReference>
<dbReference type="RefSeq" id="WP_102756978.1">
    <property type="nucleotide sequence ID" value="NZ_CP025791.1"/>
</dbReference>
<proteinExistence type="predicted"/>
<protein>
    <submittedName>
        <fullName evidence="1">Uncharacterized protein</fullName>
    </submittedName>
</protein>
<dbReference type="OrthoDB" id="1443126at2"/>
<dbReference type="Proteomes" id="UP000235826">
    <property type="component" value="Chromosome"/>
</dbReference>
<evidence type="ECO:0000313" key="1">
    <source>
        <dbReference type="EMBL" id="AUP80326.1"/>
    </source>
</evidence>
<gene>
    <name evidence="1" type="ORF">C1H87_17065</name>
</gene>
<dbReference type="KEGG" id="fek:C1H87_17065"/>
<keyword evidence="2" id="KW-1185">Reference proteome</keyword>
<sequence>MYPEIIHIQNFIAANSITISLGKTPYIDKNLVPVILGIKNNTYTIHASDEYEDLNHHNIILRFIIVFRALTIIDESEDFLIWCKQESLNPINYKLLDYYKETCKAIDSISNYFINNEIDYFVSDLDFQLNTGVMQFLRR</sequence>
<accession>A0A2K9PTD1</accession>